<evidence type="ECO:0000313" key="5">
    <source>
        <dbReference type="Proteomes" id="UP000190064"/>
    </source>
</evidence>
<gene>
    <name evidence="4" type="ORF">BTA35_0205845</name>
</gene>
<organism evidence="4 5">
    <name type="scientific">Oceanospirillum linum</name>
    <dbReference type="NCBI Taxonomy" id="966"/>
    <lineage>
        <taxon>Bacteria</taxon>
        <taxon>Pseudomonadati</taxon>
        <taxon>Pseudomonadota</taxon>
        <taxon>Gammaproteobacteria</taxon>
        <taxon>Oceanospirillales</taxon>
        <taxon>Oceanospirillaceae</taxon>
        <taxon>Oceanospirillum</taxon>
    </lineage>
</organism>
<reference evidence="4" key="1">
    <citation type="submission" date="2017-02" db="EMBL/GenBank/DDBJ databases">
        <title>Draft Genome Sequence of the Salt Water Bacterium Oceanospirillum linum ATCC 11336.</title>
        <authorList>
            <person name="Trachtenberg A.M."/>
            <person name="Carney J.G."/>
            <person name="Linnane J.D."/>
            <person name="Rheaume B.A."/>
            <person name="Pitts N.L."/>
            <person name="Mykles D.L."/>
            <person name="Maclea K.S."/>
        </authorList>
    </citation>
    <scope>NUCLEOTIDE SEQUENCE [LARGE SCALE GENOMIC DNA]</scope>
    <source>
        <strain evidence="4">ATCC 11336</strain>
    </source>
</reference>
<accession>A0A1T1HDJ8</accession>
<feature type="domain" description="Cytochrome c-552/4" evidence="3">
    <location>
        <begin position="111"/>
        <end position="177"/>
    </location>
</feature>
<dbReference type="Pfam" id="PF13435">
    <property type="entry name" value="Cytochrome_C554"/>
    <property type="match status" value="1"/>
</dbReference>
<dbReference type="EMBL" id="MTSD02000002">
    <property type="protein sequence ID" value="OOV87931.1"/>
    <property type="molecule type" value="Genomic_DNA"/>
</dbReference>
<dbReference type="InterPro" id="IPR023155">
    <property type="entry name" value="Cyt_c-552/4"/>
</dbReference>
<dbReference type="SUPFAM" id="SSF48695">
    <property type="entry name" value="Multiheme cytochromes"/>
    <property type="match status" value="1"/>
</dbReference>
<evidence type="ECO:0000256" key="2">
    <source>
        <dbReference type="SAM" id="SignalP"/>
    </source>
</evidence>
<dbReference type="Pfam" id="PF13447">
    <property type="entry name" value="Multi-haem_cyto"/>
    <property type="match status" value="1"/>
</dbReference>
<sequence length="440" mass="49435">MYRPILLLLALCLLTFSHGGIAAESNKSIDMSQVQTISFKRGLSEIDKSCVSCHQKKQPGIVADWKDSRHSHVSVGCYDCHAAREGQPDAQLHNKGELKNVYITPLVSPATCGRCHPKEQEQFNQSGHFRAHHQIIPKDSLHALVRVHEGRSNKELGNAPNETGCIQCHGTEIKLDKDGHPDPTTWPNAGMGNIYPDGATGNCAACHTRHKFSIAEARKPAACASCHLGPDHPDIEVFNNSKHGHIFNADGNNWKWDSPPDGWEPGDYRAPTCATCHMSGIGELSTTHNITERLYWNLWAKESKVRNSDDVLSPLLGNGVEGRKKMEQVCSSCHSSRHTEGFFKQGDKAVKLYNVEYYAPAKKMLDELKAKGLLKENQWTDEFQITFYHLWHHEGRRARHGAMMGAPDYAHWHGFFELQQDLYKLQAIHKKRLETGKIED</sequence>
<evidence type="ECO:0000256" key="1">
    <source>
        <dbReference type="ARBA" id="ARBA00022729"/>
    </source>
</evidence>
<dbReference type="InterPro" id="IPR051829">
    <property type="entry name" value="Multiheme_Cytochr_ET"/>
</dbReference>
<dbReference type="Gene3D" id="1.10.780.10">
    <property type="entry name" value="Hydroxylamine Oxidoreductase, Chain A, domain 1"/>
    <property type="match status" value="1"/>
</dbReference>
<dbReference type="PANTHER" id="PTHR35038:SF8">
    <property type="entry name" value="C-TYPE POLYHEME CYTOCHROME OMCC"/>
    <property type="match status" value="1"/>
</dbReference>
<protein>
    <submittedName>
        <fullName evidence="4">Beta-ketoacyl-ACP synthase</fullName>
    </submittedName>
</protein>
<feature type="chain" id="PRO_5010564953" evidence="2">
    <location>
        <begin position="23"/>
        <end position="440"/>
    </location>
</feature>
<evidence type="ECO:0000313" key="4">
    <source>
        <dbReference type="EMBL" id="OOV87931.1"/>
    </source>
</evidence>
<feature type="signal peptide" evidence="2">
    <location>
        <begin position="1"/>
        <end position="22"/>
    </location>
</feature>
<dbReference type="Proteomes" id="UP000190064">
    <property type="component" value="Unassembled WGS sequence"/>
</dbReference>
<keyword evidence="1 2" id="KW-0732">Signal</keyword>
<dbReference type="STRING" id="966.BTA35_0205845"/>
<dbReference type="AlphaFoldDB" id="A0A1T1HDJ8"/>
<dbReference type="Gene3D" id="1.20.850.10">
    <property type="entry name" value="Hydroxylamine Oxidoreductase, Chain A, domain 2"/>
    <property type="match status" value="1"/>
</dbReference>
<proteinExistence type="predicted"/>
<dbReference type="InterPro" id="IPR036280">
    <property type="entry name" value="Multihaem_cyt_sf"/>
</dbReference>
<evidence type="ECO:0000259" key="3">
    <source>
        <dbReference type="Pfam" id="PF13435"/>
    </source>
</evidence>
<keyword evidence="5" id="KW-1185">Reference proteome</keyword>
<comment type="caution">
    <text evidence="4">The sequence shown here is derived from an EMBL/GenBank/DDBJ whole genome shotgun (WGS) entry which is preliminary data.</text>
</comment>
<dbReference type="PANTHER" id="PTHR35038">
    <property type="entry name" value="DISSIMILATORY SULFITE REDUCTASE SIRA"/>
    <property type="match status" value="1"/>
</dbReference>
<name>A0A1T1HDJ8_OCELI</name>